<feature type="binding site" evidence="15">
    <location>
        <position position="212"/>
    </location>
    <ligand>
        <name>substrate</name>
    </ligand>
</feature>
<dbReference type="Pfam" id="PF00383">
    <property type="entry name" value="dCMP_cyt_deam_1"/>
    <property type="match status" value="1"/>
</dbReference>
<dbReference type="PANTHER" id="PTHR38011:SF7">
    <property type="entry name" value="2,5-DIAMINO-6-RIBOSYLAMINO-4(3H)-PYRIMIDINONE 5'-PHOSPHATE REDUCTASE"/>
    <property type="match status" value="1"/>
</dbReference>
<dbReference type="SUPFAM" id="SSF53597">
    <property type="entry name" value="Dihydrofolate reductase-like"/>
    <property type="match status" value="1"/>
</dbReference>
<dbReference type="InterPro" id="IPR016192">
    <property type="entry name" value="APOBEC/CMP_deaminase_Zn-bd"/>
</dbReference>
<dbReference type="Pfam" id="PF01872">
    <property type="entry name" value="RibD_C"/>
    <property type="match status" value="1"/>
</dbReference>
<dbReference type="InterPro" id="IPR004794">
    <property type="entry name" value="Eubact_RibD"/>
</dbReference>
<keyword evidence="12" id="KW-0511">Multifunctional enzyme</keyword>
<evidence type="ECO:0000256" key="8">
    <source>
        <dbReference type="ARBA" id="ARBA00022801"/>
    </source>
</evidence>
<dbReference type="Gene3D" id="3.40.140.10">
    <property type="entry name" value="Cytidine Deaminase, domain 2"/>
    <property type="match status" value="1"/>
</dbReference>
<feature type="binding site" evidence="16">
    <location>
        <position position="83"/>
    </location>
    <ligand>
        <name>Zn(2+)</name>
        <dbReference type="ChEBI" id="CHEBI:29105"/>
        <note>catalytic</note>
    </ligand>
</feature>
<evidence type="ECO:0000256" key="15">
    <source>
        <dbReference type="PIRSR" id="PIRSR006769-2"/>
    </source>
</evidence>
<keyword evidence="7 13" id="KW-0479">Metal-binding</keyword>
<protein>
    <recommendedName>
        <fullName evidence="13">Riboflavin biosynthesis protein RibD</fullName>
    </recommendedName>
    <domain>
        <recommendedName>
            <fullName evidence="13">Diaminohydroxyphosphoribosylaminopyrimidine deaminase</fullName>
            <shortName evidence="13">DRAP deaminase</shortName>
            <ecNumber evidence="13">3.5.4.26</ecNumber>
        </recommendedName>
        <alternativeName>
            <fullName evidence="13">Riboflavin-specific deaminase</fullName>
        </alternativeName>
    </domain>
    <domain>
        <recommendedName>
            <fullName evidence="13">5-amino-6-(5-phosphoribosylamino)uracil reductase</fullName>
            <ecNumber evidence="13">1.1.1.193</ecNumber>
        </recommendedName>
        <alternativeName>
            <fullName evidence="13">HTP reductase</fullName>
        </alternativeName>
    </domain>
</protein>
<evidence type="ECO:0000256" key="11">
    <source>
        <dbReference type="ARBA" id="ARBA00023002"/>
    </source>
</evidence>
<evidence type="ECO:0000256" key="6">
    <source>
        <dbReference type="ARBA" id="ARBA00022619"/>
    </source>
</evidence>
<dbReference type="Gene3D" id="3.40.430.10">
    <property type="entry name" value="Dihydrofolate Reductase, subunit A"/>
    <property type="match status" value="1"/>
</dbReference>
<dbReference type="GO" id="GO:0009231">
    <property type="term" value="P:riboflavin biosynthetic process"/>
    <property type="evidence" value="ECO:0007669"/>
    <property type="project" value="UniProtKB-UniPathway"/>
</dbReference>
<dbReference type="AlphaFoldDB" id="A0A5B8FY17"/>
<evidence type="ECO:0000256" key="9">
    <source>
        <dbReference type="ARBA" id="ARBA00022833"/>
    </source>
</evidence>
<dbReference type="GO" id="GO:0008835">
    <property type="term" value="F:diaminohydroxyphosphoribosylaminopyrimidine deaminase activity"/>
    <property type="evidence" value="ECO:0007669"/>
    <property type="project" value="UniProtKB-EC"/>
</dbReference>
<organism evidence="18 19">
    <name type="scientific">Paroceanicella profunda</name>
    <dbReference type="NCBI Taxonomy" id="2579971"/>
    <lineage>
        <taxon>Bacteria</taxon>
        <taxon>Pseudomonadati</taxon>
        <taxon>Pseudomonadota</taxon>
        <taxon>Alphaproteobacteria</taxon>
        <taxon>Rhodobacterales</taxon>
        <taxon>Paracoccaceae</taxon>
        <taxon>Paroceanicella</taxon>
    </lineage>
</organism>
<dbReference type="CDD" id="cd01284">
    <property type="entry name" value="Riboflavin_deaminase-reductase"/>
    <property type="match status" value="1"/>
</dbReference>
<dbReference type="EMBL" id="CP040818">
    <property type="protein sequence ID" value="QDL92210.1"/>
    <property type="molecule type" value="Genomic_DNA"/>
</dbReference>
<feature type="domain" description="CMP/dCMP-type deaminase" evidence="17">
    <location>
        <begin position="9"/>
        <end position="123"/>
    </location>
</feature>
<evidence type="ECO:0000256" key="7">
    <source>
        <dbReference type="ARBA" id="ARBA00022723"/>
    </source>
</evidence>
<keyword evidence="11 13" id="KW-0560">Oxidoreductase</keyword>
<evidence type="ECO:0000256" key="16">
    <source>
        <dbReference type="PIRSR" id="PIRSR006769-3"/>
    </source>
</evidence>
<reference evidence="18 19" key="1">
    <citation type="submission" date="2019-06" db="EMBL/GenBank/DDBJ databases">
        <title>Genome sequence of Rhodobacteraceae bacterium D4M1.</title>
        <authorList>
            <person name="Cao J."/>
        </authorList>
    </citation>
    <scope>NUCLEOTIDE SEQUENCE [LARGE SCALE GENOMIC DNA]</scope>
    <source>
        <strain evidence="18 19">D4M1</strain>
    </source>
</reference>
<dbReference type="InterPro" id="IPR050765">
    <property type="entry name" value="Riboflavin_Biosynth_HTPR"/>
</dbReference>
<dbReference type="InterPro" id="IPR002125">
    <property type="entry name" value="CMP_dCMP_dom"/>
</dbReference>
<feature type="binding site" evidence="15">
    <location>
        <position position="215"/>
    </location>
    <ligand>
        <name>substrate</name>
    </ligand>
</feature>
<dbReference type="InterPro" id="IPR011549">
    <property type="entry name" value="RibD_C"/>
</dbReference>
<feature type="binding site" evidence="15">
    <location>
        <position position="162"/>
    </location>
    <ligand>
        <name>NADP(+)</name>
        <dbReference type="ChEBI" id="CHEBI:58349"/>
    </ligand>
</feature>
<evidence type="ECO:0000256" key="14">
    <source>
        <dbReference type="PIRSR" id="PIRSR006769-1"/>
    </source>
</evidence>
<name>A0A5B8FY17_9RHOB</name>
<comment type="similarity">
    <text evidence="5 13">In the C-terminal section; belongs to the HTP reductase family.</text>
</comment>
<feature type="binding site" evidence="15">
    <location>
        <position position="192"/>
    </location>
    <ligand>
        <name>substrate</name>
    </ligand>
</feature>
<dbReference type="FunFam" id="3.40.140.10:FF:000025">
    <property type="entry name" value="Riboflavin biosynthesis protein RibD"/>
    <property type="match status" value="1"/>
</dbReference>
<dbReference type="GO" id="GO:0008270">
    <property type="term" value="F:zinc ion binding"/>
    <property type="evidence" value="ECO:0007669"/>
    <property type="project" value="InterPro"/>
</dbReference>
<dbReference type="InterPro" id="IPR024072">
    <property type="entry name" value="DHFR-like_dom_sf"/>
</dbReference>
<feature type="binding site" evidence="15">
    <location>
        <position position="176"/>
    </location>
    <ligand>
        <name>substrate</name>
    </ligand>
</feature>
<gene>
    <name evidence="18" type="primary">ribD</name>
    <name evidence="18" type="ORF">FDP22_10735</name>
</gene>
<dbReference type="OrthoDB" id="9800865at2"/>
<evidence type="ECO:0000256" key="1">
    <source>
        <dbReference type="ARBA" id="ARBA00002151"/>
    </source>
</evidence>
<feature type="binding site" evidence="16">
    <location>
        <position position="92"/>
    </location>
    <ligand>
        <name>Zn(2+)</name>
        <dbReference type="ChEBI" id="CHEBI:29105"/>
        <note>catalytic</note>
    </ligand>
</feature>
<dbReference type="PROSITE" id="PS51747">
    <property type="entry name" value="CYT_DCMP_DEAMINASES_2"/>
    <property type="match status" value="1"/>
</dbReference>
<feature type="binding site" evidence="15">
    <location>
        <position position="208"/>
    </location>
    <ligand>
        <name>NADP(+)</name>
        <dbReference type="ChEBI" id="CHEBI:58349"/>
    </ligand>
</feature>
<dbReference type="NCBIfam" id="TIGR00326">
    <property type="entry name" value="eubact_ribD"/>
    <property type="match status" value="1"/>
</dbReference>
<evidence type="ECO:0000256" key="12">
    <source>
        <dbReference type="ARBA" id="ARBA00023268"/>
    </source>
</evidence>
<feature type="binding site" evidence="16">
    <location>
        <position position="58"/>
    </location>
    <ligand>
        <name>Zn(2+)</name>
        <dbReference type="ChEBI" id="CHEBI:29105"/>
        <note>catalytic</note>
    </ligand>
</feature>
<evidence type="ECO:0000256" key="10">
    <source>
        <dbReference type="ARBA" id="ARBA00022857"/>
    </source>
</evidence>
<dbReference type="SUPFAM" id="SSF53927">
    <property type="entry name" value="Cytidine deaminase-like"/>
    <property type="match status" value="1"/>
</dbReference>
<proteinExistence type="inferred from homology"/>
<dbReference type="Proteomes" id="UP000305888">
    <property type="component" value="Chromosome"/>
</dbReference>
<comment type="similarity">
    <text evidence="4 13">In the N-terminal section; belongs to the cytidine and deoxycytidylate deaminase family.</text>
</comment>
<keyword evidence="10 13" id="KW-0521">NADP</keyword>
<sequence>MGTERPASDADLRFLAMALALASRGLGRVWPNPAVGCVIVRDGRVLGRGWTQPGGRPHAEAMALAQAGAAARGATAYVTLEPCAHHGRTPPCADALVAAGIARVVSTMEDPDPRVSGRGFARLADAGIPVCRGVMAEAAHAVNRGFLTRITLGRPMVTLKLATTLDGRIATATGESRWITGPEARRLVHLMRARHDGILVGAGTARTDNPMLDVRDIGLEEAAPVRVVADARLSLGTGSRLVASAGAIPLWVACGPQAPPAEREALESAGAELLPCATGPGGAIDLADLLTRLGTRGMTRLMCEGGARLAAALLRAGLVDRLVTFTAGRTIGGEGTAAIAGLGLRRLADAPTFRLADSRRVGVDLMSTWERD</sequence>
<comment type="pathway">
    <text evidence="2 13">Cofactor biosynthesis; riboflavin biosynthesis; 5-amino-6-(D-ribitylamino)uracil from GTP: step 2/4.</text>
</comment>
<evidence type="ECO:0000256" key="2">
    <source>
        <dbReference type="ARBA" id="ARBA00004882"/>
    </source>
</evidence>
<dbReference type="RefSeq" id="WP_138572813.1">
    <property type="nucleotide sequence ID" value="NZ_CP040818.1"/>
</dbReference>
<keyword evidence="6 13" id="KW-0686">Riboflavin biosynthesis</keyword>
<dbReference type="UniPathway" id="UPA00275">
    <property type="reaction ID" value="UER00401"/>
</dbReference>
<evidence type="ECO:0000256" key="5">
    <source>
        <dbReference type="ARBA" id="ARBA00007417"/>
    </source>
</evidence>
<dbReference type="PANTHER" id="PTHR38011">
    <property type="entry name" value="DIHYDROFOLATE REDUCTASE FAMILY PROTEIN (AFU_ORTHOLOGUE AFUA_8G06820)"/>
    <property type="match status" value="1"/>
</dbReference>
<keyword evidence="19" id="KW-1185">Reference proteome</keyword>
<keyword evidence="9 13" id="KW-0862">Zinc</keyword>
<dbReference type="InterPro" id="IPR002734">
    <property type="entry name" value="RibDG_C"/>
</dbReference>
<dbReference type="PIRSF" id="PIRSF006769">
    <property type="entry name" value="RibD"/>
    <property type="match status" value="1"/>
</dbReference>
<dbReference type="EC" id="3.5.4.26" evidence="13"/>
<feature type="binding site" evidence="15">
    <location>
        <begin position="306"/>
        <end position="312"/>
    </location>
    <ligand>
        <name>NADP(+)</name>
        <dbReference type="ChEBI" id="CHEBI:58349"/>
    </ligand>
</feature>
<evidence type="ECO:0000256" key="3">
    <source>
        <dbReference type="ARBA" id="ARBA00004910"/>
    </source>
</evidence>
<feature type="binding site" evidence="15">
    <location>
        <position position="304"/>
    </location>
    <ligand>
        <name>substrate</name>
    </ligand>
</feature>
<feature type="binding site" evidence="15">
    <location>
        <position position="178"/>
    </location>
    <ligand>
        <name>NADP(+)</name>
        <dbReference type="ChEBI" id="CHEBI:58349"/>
    </ligand>
</feature>
<comment type="catalytic activity">
    <reaction evidence="13">
        <text>2,5-diamino-6-hydroxy-4-(5-phosphoribosylamino)-pyrimidine + H2O + H(+) = 5-amino-6-(5-phospho-D-ribosylamino)uracil + NH4(+)</text>
        <dbReference type="Rhea" id="RHEA:21868"/>
        <dbReference type="ChEBI" id="CHEBI:15377"/>
        <dbReference type="ChEBI" id="CHEBI:15378"/>
        <dbReference type="ChEBI" id="CHEBI:28938"/>
        <dbReference type="ChEBI" id="CHEBI:58453"/>
        <dbReference type="ChEBI" id="CHEBI:58614"/>
        <dbReference type="EC" id="3.5.4.26"/>
    </reaction>
</comment>
<evidence type="ECO:0000259" key="17">
    <source>
        <dbReference type="PROSITE" id="PS51747"/>
    </source>
</evidence>
<evidence type="ECO:0000313" key="19">
    <source>
        <dbReference type="Proteomes" id="UP000305888"/>
    </source>
</evidence>
<evidence type="ECO:0000256" key="4">
    <source>
        <dbReference type="ARBA" id="ARBA00005259"/>
    </source>
</evidence>
<comment type="function">
    <text evidence="1 13">Converts 2,5-diamino-6-(ribosylamino)-4(3h)-pyrimidinone 5'-phosphate into 5-amino-6-(ribosylamino)-2,4(1h,3h)-pyrimidinedione 5'-phosphate.</text>
</comment>
<feature type="active site" description="Proton donor" evidence="14">
    <location>
        <position position="60"/>
    </location>
</feature>
<dbReference type="NCBIfam" id="TIGR00227">
    <property type="entry name" value="ribD_Cterm"/>
    <property type="match status" value="1"/>
</dbReference>
<comment type="pathway">
    <text evidence="3 13">Cofactor biosynthesis; riboflavin biosynthesis; 5-amino-6-(D-ribitylamino)uracil from GTP: step 3/4.</text>
</comment>
<dbReference type="EC" id="1.1.1.193" evidence="13"/>
<dbReference type="GO" id="GO:0050661">
    <property type="term" value="F:NADP binding"/>
    <property type="evidence" value="ECO:0007669"/>
    <property type="project" value="InterPro"/>
</dbReference>
<dbReference type="PROSITE" id="PS00903">
    <property type="entry name" value="CYT_DCMP_DEAMINASES_1"/>
    <property type="match status" value="1"/>
</dbReference>
<dbReference type="GO" id="GO:0008703">
    <property type="term" value="F:5-amino-6-(5-phosphoribosylamino)uracil reductase activity"/>
    <property type="evidence" value="ECO:0007669"/>
    <property type="project" value="UniProtKB-EC"/>
</dbReference>
<comment type="cofactor">
    <cofactor evidence="13 16">
        <name>Zn(2+)</name>
        <dbReference type="ChEBI" id="CHEBI:29105"/>
    </cofactor>
    <text evidence="13 16">Binds 1 zinc ion.</text>
</comment>
<comment type="catalytic activity">
    <reaction evidence="13">
        <text>5-amino-6-(5-phospho-D-ribitylamino)uracil + NADP(+) = 5-amino-6-(5-phospho-D-ribosylamino)uracil + NADPH + H(+)</text>
        <dbReference type="Rhea" id="RHEA:17845"/>
        <dbReference type="ChEBI" id="CHEBI:15378"/>
        <dbReference type="ChEBI" id="CHEBI:57783"/>
        <dbReference type="ChEBI" id="CHEBI:58349"/>
        <dbReference type="ChEBI" id="CHEBI:58421"/>
        <dbReference type="ChEBI" id="CHEBI:58453"/>
        <dbReference type="EC" id="1.1.1.193"/>
    </reaction>
</comment>
<keyword evidence="8 13" id="KW-0378">Hydrolase</keyword>
<feature type="binding site" evidence="15">
    <location>
        <position position="204"/>
    </location>
    <ligand>
        <name>NADP(+)</name>
        <dbReference type="ChEBI" id="CHEBI:58349"/>
    </ligand>
</feature>
<evidence type="ECO:0000313" key="18">
    <source>
        <dbReference type="EMBL" id="QDL92210.1"/>
    </source>
</evidence>
<accession>A0A5B8FY17</accession>
<dbReference type="InterPro" id="IPR016193">
    <property type="entry name" value="Cytidine_deaminase-like"/>
</dbReference>
<evidence type="ECO:0000256" key="13">
    <source>
        <dbReference type="PIRNR" id="PIRNR006769"/>
    </source>
</evidence>
<dbReference type="KEGG" id="ppru:FDP22_10735"/>